<dbReference type="PANTHER" id="PTHR45947">
    <property type="entry name" value="SULFOQUINOVOSYL TRANSFERASE SQD2"/>
    <property type="match status" value="1"/>
</dbReference>
<name>A0A7V3ZZC1_UNCW3</name>
<protein>
    <submittedName>
        <fullName evidence="3">Glycosyltransferase family 1 protein</fullName>
    </submittedName>
</protein>
<evidence type="ECO:0000259" key="2">
    <source>
        <dbReference type="Pfam" id="PF13439"/>
    </source>
</evidence>
<feature type="domain" description="Glycosyl transferase family 1" evidence="1">
    <location>
        <begin position="188"/>
        <end position="354"/>
    </location>
</feature>
<dbReference type="Pfam" id="PF00534">
    <property type="entry name" value="Glycos_transf_1"/>
    <property type="match status" value="1"/>
</dbReference>
<dbReference type="CDD" id="cd03801">
    <property type="entry name" value="GT4_PimA-like"/>
    <property type="match status" value="1"/>
</dbReference>
<dbReference type="PANTHER" id="PTHR45947:SF3">
    <property type="entry name" value="SULFOQUINOVOSYL TRANSFERASE SQD2"/>
    <property type="match status" value="1"/>
</dbReference>
<organism evidence="3">
    <name type="scientific">candidate division WOR-3 bacterium</name>
    <dbReference type="NCBI Taxonomy" id="2052148"/>
    <lineage>
        <taxon>Bacteria</taxon>
        <taxon>Bacteria division WOR-3</taxon>
    </lineage>
</organism>
<sequence>MRVLMATDHYYPYPGGITEHTYHLSRELIRLGIEVEILTSNFPHQFVEEPPDAKNIKVHRVGKSYYIRANKSQTCFSFSRKITTQIKDIIENGNYDIVHSQNSVAPTIPFLSLLYSKSVNFATFHSYHGFSLGYELFKPLLLPVYTKLDGKIFVSKPALETIARHFPIGEHRIIPNGIDVEKFNPEGEKYPFAFEKRDGEIYILFVGRLELRKGTRYLIQAFNTIGKKYTNTRLIIGGDGPLRKSLEKMVKRDVSDRVHFLGFVSSHKLPDLYRSCDIFVSPAIGGESFGIVLLEAMASGKPVIASDNEGYRELVSEGVDGFLFKRKDVAELIKKLETLIKNPDLRHKLGESARLKALNYSWTKIAREVLDYYEYALRKRNENSYH</sequence>
<keyword evidence="3" id="KW-0808">Transferase</keyword>
<dbReference type="AlphaFoldDB" id="A0A7V3ZZC1"/>
<dbReference type="InterPro" id="IPR028098">
    <property type="entry name" value="Glyco_trans_4-like_N"/>
</dbReference>
<proteinExistence type="predicted"/>
<accession>A0A7V3ZZC1</accession>
<dbReference type="InterPro" id="IPR001296">
    <property type="entry name" value="Glyco_trans_1"/>
</dbReference>
<reference evidence="3" key="1">
    <citation type="journal article" date="2020" name="mSystems">
        <title>Genome- and Community-Level Interaction Insights into Carbon Utilization and Element Cycling Functions of Hydrothermarchaeota in Hydrothermal Sediment.</title>
        <authorList>
            <person name="Zhou Z."/>
            <person name="Liu Y."/>
            <person name="Xu W."/>
            <person name="Pan J."/>
            <person name="Luo Z.H."/>
            <person name="Li M."/>
        </authorList>
    </citation>
    <scope>NUCLEOTIDE SEQUENCE [LARGE SCALE GENOMIC DNA]</scope>
    <source>
        <strain evidence="3">SpSt-69</strain>
    </source>
</reference>
<evidence type="ECO:0000259" key="1">
    <source>
        <dbReference type="Pfam" id="PF00534"/>
    </source>
</evidence>
<dbReference type="SUPFAM" id="SSF53756">
    <property type="entry name" value="UDP-Glycosyltransferase/glycogen phosphorylase"/>
    <property type="match status" value="1"/>
</dbReference>
<dbReference type="GO" id="GO:0016757">
    <property type="term" value="F:glycosyltransferase activity"/>
    <property type="evidence" value="ECO:0007669"/>
    <property type="project" value="InterPro"/>
</dbReference>
<dbReference type="InterPro" id="IPR050194">
    <property type="entry name" value="Glycosyltransferase_grp1"/>
</dbReference>
<feature type="domain" description="Glycosyltransferase subfamily 4-like N-terminal" evidence="2">
    <location>
        <begin position="14"/>
        <end position="182"/>
    </location>
</feature>
<comment type="caution">
    <text evidence="3">The sequence shown here is derived from an EMBL/GenBank/DDBJ whole genome shotgun (WGS) entry which is preliminary data.</text>
</comment>
<dbReference type="EMBL" id="DTDJ01000047">
    <property type="protein sequence ID" value="HGL18185.1"/>
    <property type="molecule type" value="Genomic_DNA"/>
</dbReference>
<dbReference type="Pfam" id="PF13439">
    <property type="entry name" value="Glyco_transf_4"/>
    <property type="match status" value="1"/>
</dbReference>
<evidence type="ECO:0000313" key="3">
    <source>
        <dbReference type="EMBL" id="HGL18185.1"/>
    </source>
</evidence>
<dbReference type="Gene3D" id="3.40.50.2000">
    <property type="entry name" value="Glycogen Phosphorylase B"/>
    <property type="match status" value="2"/>
</dbReference>
<gene>
    <name evidence="3" type="ORF">ENU66_07660</name>
</gene>